<dbReference type="PATRIC" id="fig|762836.4.peg.1360"/>
<dbReference type="Pfam" id="PF07495">
    <property type="entry name" value="Y_Y_Y"/>
    <property type="match status" value="1"/>
</dbReference>
<dbReference type="Gene3D" id="2.60.40.10">
    <property type="entry name" value="Immunoglobulins"/>
    <property type="match status" value="1"/>
</dbReference>
<dbReference type="RefSeq" id="WP_229255260.1">
    <property type="nucleotide sequence ID" value="NZ_LROM01000061.1"/>
</dbReference>
<dbReference type="InterPro" id="IPR005467">
    <property type="entry name" value="His_kinase_dom"/>
</dbReference>
<dbReference type="SUPFAM" id="SSF50952">
    <property type="entry name" value="Soluble quinoprotein glucose dehydrogenase"/>
    <property type="match status" value="1"/>
</dbReference>
<dbReference type="PROSITE" id="PS50109">
    <property type="entry name" value="HIS_KIN"/>
    <property type="match status" value="1"/>
</dbReference>
<dbReference type="Pfam" id="PF02518">
    <property type="entry name" value="HATPase_c"/>
    <property type="match status" value="1"/>
</dbReference>
<feature type="signal peptide" evidence="5">
    <location>
        <begin position="1"/>
        <end position="23"/>
    </location>
</feature>
<dbReference type="InterPro" id="IPR011041">
    <property type="entry name" value="Quinoprot_gluc/sorb_DH_b-prop"/>
</dbReference>
<sequence>MSVSLPKALLCVLLVVAPGCSWAAAPRPLLSEYTHTAWTAVDGAPTGATKFAQGADGWLWIATPTGLFRFDGVHFVRVSHVHGHALATSNIMALTTAPDGALWVGDRVGAVSVFRQDGAHTYAENGGLQPVGVMHIEVAPDGAVWAAMRDGVAVLAPGAQRFAYLPPDAGLPALGVFQVLFARDGTTWIGTNAGAYFRPRGETRFRPSWPREGRVSLAEAPDGAIWAQDFEHRYYQVRRTAPPGGKAIKPDLDGKSLRYDRQGTQWVLHADALERRIGNAGDGDAGGAGAADQRLSPLNGISGPMLTASFQDREGNLWIGTSQGIDRLRPNRLSTMPGKVRLQFPALLAGPEGDVWVGDYSGDVWRYDADGPRRREVAGQITAAHTAPDGVLWLGGTAGVKRRALDGTVTTFGFPDEVQGLRVHALQLDRDGALWASFSAGKGVYRLEHGRWVKSGGLRGMSELLTTTMALDAAGDLWLGHLRSQISVVRMAEGNVRTLGAAQGLELGTVLALHPDGQRMWVGGENGVALYRDGRPSSRFVPLQGERGERFRGVSGIVRMADGDLWLHGAEGLYRIAAASLEAWLSNPQTQVAFERFDARDGMQGHAPQLRPVPSLLRARDGKLWYATASSVGTIDPANILRNRLPPPVRIVAVVAEGTRHELRETGSPTLALPQGTRTMQIDFTALSLSIPERVRMRYRLVGLDRDWQEPVGRRAAYYTNLAPGKYRFEVIASNEDNLWNTTGAALDIGIAPTFVQTGWFKLLLAGMAALLLYVAYTMRIRSVTRRMHERLHERLAERTRIARALHDTLLQSVQSLLLSFDAHSRLLKEGTQERMRLDQTLNLAELLLVEGRDQIMDLRAAASPEELGLALEQFGKGLTGHRAHQFEMRVRGAPHRLQPGVQDEVYAIAREALFNASRYAEAGKITLALEYAAAGLVLCVEDDGRGLDETVAATGHRPGHWGMVGMRERARNMGGTLDIDSAPGAGTRITLRVPARTAY</sequence>
<dbReference type="Pfam" id="PF07494">
    <property type="entry name" value="Reg_prop"/>
    <property type="match status" value="1"/>
</dbReference>
<keyword evidence="7" id="KW-0378">Hydrolase</keyword>
<comment type="caution">
    <text evidence="7">The sequence shown here is derived from an EMBL/GenBank/DDBJ whole genome shotgun (WGS) entry which is preliminary data.</text>
</comment>
<keyword evidence="1 7" id="KW-0808">Transferase</keyword>
<accession>A0A1E7X4D4</accession>
<dbReference type="InterPro" id="IPR011712">
    <property type="entry name" value="Sig_transdc_His_kin_sub3_dim/P"/>
</dbReference>
<keyword evidence="4" id="KW-0472">Membrane</keyword>
<name>A0A1E7X4D4_9BURK</name>
<dbReference type="InterPro" id="IPR036890">
    <property type="entry name" value="HATPase_C_sf"/>
</dbReference>
<dbReference type="InterPro" id="IPR003594">
    <property type="entry name" value="HATPase_dom"/>
</dbReference>
<dbReference type="Proteomes" id="UP000175989">
    <property type="component" value="Unassembled WGS sequence"/>
</dbReference>
<dbReference type="SUPFAM" id="SSF55874">
    <property type="entry name" value="ATPase domain of HSP90 chaperone/DNA topoisomerase II/histidine kinase"/>
    <property type="match status" value="1"/>
</dbReference>
<evidence type="ECO:0000256" key="3">
    <source>
        <dbReference type="ARBA" id="ARBA00023012"/>
    </source>
</evidence>
<dbReference type="Gene3D" id="2.130.10.10">
    <property type="entry name" value="YVTN repeat-like/Quinoprotein amine dehydrogenase"/>
    <property type="match status" value="3"/>
</dbReference>
<keyword evidence="4" id="KW-1133">Transmembrane helix</keyword>
<dbReference type="Gene3D" id="3.30.565.10">
    <property type="entry name" value="Histidine kinase-like ATPase, C-terminal domain"/>
    <property type="match status" value="1"/>
</dbReference>
<dbReference type="InterPro" id="IPR013783">
    <property type="entry name" value="Ig-like_fold"/>
</dbReference>
<dbReference type="InterPro" id="IPR011123">
    <property type="entry name" value="Y_Y_Y"/>
</dbReference>
<dbReference type="InterPro" id="IPR011110">
    <property type="entry name" value="Reg_prop"/>
</dbReference>
<dbReference type="GO" id="GO:0016020">
    <property type="term" value="C:membrane"/>
    <property type="evidence" value="ECO:0007669"/>
    <property type="project" value="InterPro"/>
</dbReference>
<dbReference type="GO" id="GO:0016787">
    <property type="term" value="F:hydrolase activity"/>
    <property type="evidence" value="ECO:0007669"/>
    <property type="project" value="UniProtKB-KW"/>
</dbReference>
<evidence type="ECO:0000256" key="5">
    <source>
        <dbReference type="SAM" id="SignalP"/>
    </source>
</evidence>
<dbReference type="InterPro" id="IPR015943">
    <property type="entry name" value="WD40/YVTN_repeat-like_dom_sf"/>
</dbReference>
<organism evidence="7 8">
    <name type="scientific">Duganella phyllosphaerae</name>
    <dbReference type="NCBI Taxonomy" id="762836"/>
    <lineage>
        <taxon>Bacteria</taxon>
        <taxon>Pseudomonadati</taxon>
        <taxon>Pseudomonadota</taxon>
        <taxon>Betaproteobacteria</taxon>
        <taxon>Burkholderiales</taxon>
        <taxon>Oxalobacteraceae</taxon>
        <taxon>Telluria group</taxon>
        <taxon>Duganella</taxon>
    </lineage>
</organism>
<dbReference type="EC" id="3.1.3.-" evidence="7"/>
<evidence type="ECO:0000313" key="7">
    <source>
        <dbReference type="EMBL" id="OFA07372.1"/>
    </source>
</evidence>
<dbReference type="Pfam" id="PF07730">
    <property type="entry name" value="HisKA_3"/>
    <property type="match status" value="1"/>
</dbReference>
<evidence type="ECO:0000256" key="2">
    <source>
        <dbReference type="ARBA" id="ARBA00022777"/>
    </source>
</evidence>
<evidence type="ECO:0000256" key="4">
    <source>
        <dbReference type="SAM" id="Phobius"/>
    </source>
</evidence>
<dbReference type="GO" id="GO:0046983">
    <property type="term" value="F:protein dimerization activity"/>
    <property type="evidence" value="ECO:0007669"/>
    <property type="project" value="InterPro"/>
</dbReference>
<proteinExistence type="predicted"/>
<dbReference type="EMBL" id="LROM01000061">
    <property type="protein sequence ID" value="OFA07372.1"/>
    <property type="molecule type" value="Genomic_DNA"/>
</dbReference>
<dbReference type="AlphaFoldDB" id="A0A1E7X4D4"/>
<dbReference type="SUPFAM" id="SSF63829">
    <property type="entry name" value="Calcium-dependent phosphotriesterase"/>
    <property type="match status" value="1"/>
</dbReference>
<dbReference type="InterPro" id="IPR050482">
    <property type="entry name" value="Sensor_HK_TwoCompSys"/>
</dbReference>
<evidence type="ECO:0000313" key="8">
    <source>
        <dbReference type="Proteomes" id="UP000175989"/>
    </source>
</evidence>
<evidence type="ECO:0000259" key="6">
    <source>
        <dbReference type="PROSITE" id="PS50109"/>
    </source>
</evidence>
<dbReference type="SMART" id="SM00387">
    <property type="entry name" value="HATPase_c"/>
    <property type="match status" value="1"/>
</dbReference>
<keyword evidence="3" id="KW-0902">Two-component regulatory system</keyword>
<reference evidence="8" key="1">
    <citation type="journal article" date="2016" name="Front. Microbiol.">
        <title>Molecular Keys to the Janthinobacterium and Duganella spp. Interaction with the Plant Pathogen Fusarium graminearum.</title>
        <authorList>
            <person name="Haack F.S."/>
            <person name="Poehlein A."/>
            <person name="Kroger C."/>
            <person name="Voigt C.A."/>
            <person name="Piepenbring M."/>
            <person name="Bode H.B."/>
            <person name="Daniel R."/>
            <person name="Schafer W."/>
            <person name="Streit W.R."/>
        </authorList>
    </citation>
    <scope>NUCLEOTIDE SEQUENCE [LARGE SCALE GENOMIC DNA]</scope>
    <source>
        <strain evidence="8">T54</strain>
    </source>
</reference>
<dbReference type="PANTHER" id="PTHR24421:SF62">
    <property type="entry name" value="SENSORY TRANSDUCTION HISTIDINE KINASE"/>
    <property type="match status" value="1"/>
</dbReference>
<feature type="chain" id="PRO_5009208329" evidence="5">
    <location>
        <begin position="24"/>
        <end position="1000"/>
    </location>
</feature>
<dbReference type="PANTHER" id="PTHR24421">
    <property type="entry name" value="NITRATE/NITRITE SENSOR PROTEIN NARX-RELATED"/>
    <property type="match status" value="1"/>
</dbReference>
<keyword evidence="5" id="KW-0732">Signal</keyword>
<gene>
    <name evidence="7" type="primary">degS_1</name>
    <name evidence="7" type="ORF">DUPY_13030</name>
</gene>
<keyword evidence="2 7" id="KW-0418">Kinase</keyword>
<keyword evidence="8" id="KW-1185">Reference proteome</keyword>
<dbReference type="CDD" id="cd16917">
    <property type="entry name" value="HATPase_UhpB-NarQ-NarX-like"/>
    <property type="match status" value="1"/>
</dbReference>
<feature type="domain" description="Histidine kinase" evidence="6">
    <location>
        <begin position="903"/>
        <end position="998"/>
    </location>
</feature>
<protein>
    <submittedName>
        <fullName evidence="7">Signal transduction histidine-protein kinase/phosphatase DegS</fullName>
        <ecNumber evidence="7">2.7.13.3</ecNumber>
        <ecNumber evidence="7">3.1.3.-</ecNumber>
    </submittedName>
</protein>
<dbReference type="GO" id="GO:0000155">
    <property type="term" value="F:phosphorelay sensor kinase activity"/>
    <property type="evidence" value="ECO:0007669"/>
    <property type="project" value="InterPro"/>
</dbReference>
<keyword evidence="4" id="KW-0812">Transmembrane</keyword>
<evidence type="ECO:0000256" key="1">
    <source>
        <dbReference type="ARBA" id="ARBA00022679"/>
    </source>
</evidence>
<dbReference type="EC" id="2.7.13.3" evidence="7"/>
<feature type="transmembrane region" description="Helical" evidence="4">
    <location>
        <begin position="759"/>
        <end position="777"/>
    </location>
</feature>